<accession>R6TL16</accession>
<reference evidence="5" key="1">
    <citation type="submission" date="2012-11" db="EMBL/GenBank/DDBJ databases">
        <title>Dependencies among metagenomic species, viruses, plasmids and units of genetic variation.</title>
        <authorList>
            <person name="Nielsen H.B."/>
            <person name="Almeida M."/>
            <person name="Juncker A.S."/>
            <person name="Rasmussen S."/>
            <person name="Li J."/>
            <person name="Sunagawa S."/>
            <person name="Plichta D."/>
            <person name="Gautier L."/>
            <person name="Le Chatelier E."/>
            <person name="Peletier E."/>
            <person name="Bonde I."/>
            <person name="Nielsen T."/>
            <person name="Manichanh C."/>
            <person name="Arumugam M."/>
            <person name="Batto J."/>
            <person name="Santos M.B.Q.D."/>
            <person name="Blom N."/>
            <person name="Borruel N."/>
            <person name="Burgdorf K.S."/>
            <person name="Boumezbeur F."/>
            <person name="Casellas F."/>
            <person name="Dore J."/>
            <person name="Guarner F."/>
            <person name="Hansen T."/>
            <person name="Hildebrand F."/>
            <person name="Kaas R.S."/>
            <person name="Kennedy S."/>
            <person name="Kristiansen K."/>
            <person name="Kultima J.R."/>
            <person name="Leonard P."/>
            <person name="Levenez F."/>
            <person name="Lund O."/>
            <person name="Moumen B."/>
            <person name="Le Paslier D."/>
            <person name="Pons N."/>
            <person name="Pedersen O."/>
            <person name="Prifti E."/>
            <person name="Qin J."/>
            <person name="Raes J."/>
            <person name="Tap J."/>
            <person name="Tims S."/>
            <person name="Ussery D.W."/>
            <person name="Yamada T."/>
            <person name="MetaHit consortium"/>
            <person name="Renault P."/>
            <person name="Sicheritz-Ponten T."/>
            <person name="Bork P."/>
            <person name="Wang J."/>
            <person name="Brunak S."/>
            <person name="Ehrlich S.D."/>
        </authorList>
    </citation>
    <scope>NUCLEOTIDE SEQUENCE [LARGE SCALE GENOMIC DNA]</scope>
</reference>
<evidence type="ECO:0000313" key="7">
    <source>
        <dbReference type="Proteomes" id="UP000017938"/>
    </source>
</evidence>
<dbReference type="Pfam" id="PF01026">
    <property type="entry name" value="TatD_DNase"/>
    <property type="match status" value="1"/>
</dbReference>
<comment type="similarity">
    <text evidence="1">Belongs to the metallo-dependent hydrolases superfamily. TatD-type hydrolase family.</text>
</comment>
<feature type="binding site" evidence="4">
    <location>
        <position position="97"/>
    </location>
    <ligand>
        <name>a divalent metal cation</name>
        <dbReference type="ChEBI" id="CHEBI:60240"/>
        <label>1</label>
    </ligand>
</feature>
<comment type="caution">
    <text evidence="5">The sequence shown here is derived from an EMBL/GenBank/DDBJ whole genome shotgun (WGS) entry which is preliminary data.</text>
</comment>
<dbReference type="PANTHER" id="PTHR46124:SF2">
    <property type="entry name" value="D-AMINOACYL-TRNA DEACYLASE"/>
    <property type="match status" value="1"/>
</dbReference>
<dbReference type="STRING" id="1263015.BN580_01411"/>
<dbReference type="AlphaFoldDB" id="R6TL16"/>
<dbReference type="PANTHER" id="PTHR46124">
    <property type="entry name" value="D-AMINOACYL-TRNA DEACYLASE"/>
    <property type="match status" value="1"/>
</dbReference>
<feature type="binding site" evidence="4">
    <location>
        <position position="9"/>
    </location>
    <ligand>
        <name>a divalent metal cation</name>
        <dbReference type="ChEBI" id="CHEBI:60240"/>
        <label>1</label>
    </ligand>
</feature>
<evidence type="ECO:0000256" key="1">
    <source>
        <dbReference type="ARBA" id="ARBA00009275"/>
    </source>
</evidence>
<name>R6TL16_9BACT</name>
<dbReference type="NCBIfam" id="TIGR00010">
    <property type="entry name" value="YchF/TatD family DNA exonuclease"/>
    <property type="match status" value="1"/>
</dbReference>
<feature type="binding site" evidence="4">
    <location>
        <position position="208"/>
    </location>
    <ligand>
        <name>a divalent metal cation</name>
        <dbReference type="ChEBI" id="CHEBI:60240"/>
        <label>1</label>
    </ligand>
</feature>
<proteinExistence type="inferred from homology"/>
<feature type="binding site" evidence="4">
    <location>
        <position position="135"/>
    </location>
    <ligand>
        <name>a divalent metal cation</name>
        <dbReference type="ChEBI" id="CHEBI:60240"/>
        <label>2</label>
    </ligand>
</feature>
<organism evidence="5 7">
    <name type="scientific">Candidatus Colimorpha enterica</name>
    <dbReference type="NCBI Taxonomy" id="3083063"/>
    <lineage>
        <taxon>Bacteria</taxon>
        <taxon>Pseudomonadati</taxon>
        <taxon>Bacteroidota</taxon>
        <taxon>Bacteroidia</taxon>
        <taxon>Bacteroidales</taxon>
        <taxon>Candidatus Colimorpha</taxon>
    </lineage>
</organism>
<dbReference type="InterPro" id="IPR001130">
    <property type="entry name" value="TatD-like"/>
</dbReference>
<dbReference type="Proteomes" id="UP000017938">
    <property type="component" value="Unassembled WGS sequence"/>
</dbReference>
<feature type="binding site" evidence="4">
    <location>
        <position position="7"/>
    </location>
    <ligand>
        <name>a divalent metal cation</name>
        <dbReference type="ChEBI" id="CHEBI:60240"/>
        <label>1</label>
    </ligand>
</feature>
<keyword evidence="3 5" id="KW-0378">Hydrolase</keyword>
<evidence type="ECO:0000256" key="3">
    <source>
        <dbReference type="ARBA" id="ARBA00022801"/>
    </source>
</evidence>
<dbReference type="GO" id="GO:0046872">
    <property type="term" value="F:metal ion binding"/>
    <property type="evidence" value="ECO:0007669"/>
    <property type="project" value="UniProtKB-KW"/>
</dbReference>
<dbReference type="CDD" id="cd01310">
    <property type="entry name" value="TatD_DNAse"/>
    <property type="match status" value="1"/>
</dbReference>
<dbReference type="GO" id="GO:0016788">
    <property type="term" value="F:hydrolase activity, acting on ester bonds"/>
    <property type="evidence" value="ECO:0007669"/>
    <property type="project" value="InterPro"/>
</dbReference>
<dbReference type="FunFam" id="3.20.20.140:FF:000005">
    <property type="entry name" value="TatD family hydrolase"/>
    <property type="match status" value="1"/>
</dbReference>
<evidence type="ECO:0000313" key="6">
    <source>
        <dbReference type="EMBL" id="MCI5755921.1"/>
    </source>
</evidence>
<dbReference type="InterPro" id="IPR015991">
    <property type="entry name" value="TatD/YcfH-like"/>
</dbReference>
<dbReference type="PIRSF" id="PIRSF005902">
    <property type="entry name" value="DNase_TatD"/>
    <property type="match status" value="1"/>
</dbReference>
<evidence type="ECO:0000256" key="2">
    <source>
        <dbReference type="ARBA" id="ARBA00022723"/>
    </source>
</evidence>
<feature type="binding site" evidence="4">
    <location>
        <position position="158"/>
    </location>
    <ligand>
        <name>a divalent metal cation</name>
        <dbReference type="ChEBI" id="CHEBI:60240"/>
        <label>2</label>
    </ligand>
</feature>
<keyword evidence="2 4" id="KW-0479">Metal-binding</keyword>
<protein>
    <submittedName>
        <fullName evidence="5">Hydrolase TatD family</fullName>
    </submittedName>
    <submittedName>
        <fullName evidence="6">TatD family hydrolase</fullName>
    </submittedName>
</protein>
<evidence type="ECO:0000313" key="8">
    <source>
        <dbReference type="Proteomes" id="UP001139365"/>
    </source>
</evidence>
<gene>
    <name evidence="5" type="ORF">BN580_01411</name>
    <name evidence="6" type="ORF">MR241_06450</name>
</gene>
<sequence>MTLFDTHAHYYDEKFGSDSERREVIGKIRQAGVKYVINAGTNPDSSRLSLALADEYDGFYAAVGLHPEDIFDISDPEAAFSEIRELAASEKAVAVGEIGLDYHWHGEPSEREFQKYWFSRQLELACELGYPVVVHDRDAHGDCLETVMKFPEARGVFHSFSGSPETARELIKLGWHISFSGVITFENARRTAQIVTEIPEDRLLIETDCPYLTPHPYRGRRNDSSYMLLTAEKAAELRGISVERLCSVTLENAARLFPRTGILPPSINEVTAS</sequence>
<dbReference type="InterPro" id="IPR032466">
    <property type="entry name" value="Metal_Hydrolase"/>
</dbReference>
<dbReference type="Proteomes" id="UP001139365">
    <property type="component" value="Unassembled WGS sequence"/>
</dbReference>
<dbReference type="Gene3D" id="3.20.20.140">
    <property type="entry name" value="Metal-dependent hydrolases"/>
    <property type="match status" value="1"/>
</dbReference>
<evidence type="ECO:0000313" key="5">
    <source>
        <dbReference type="EMBL" id="CDC74098.1"/>
    </source>
</evidence>
<dbReference type="SUPFAM" id="SSF51556">
    <property type="entry name" value="Metallo-dependent hydrolases"/>
    <property type="match status" value="1"/>
</dbReference>
<dbReference type="GO" id="GO:0004536">
    <property type="term" value="F:DNA nuclease activity"/>
    <property type="evidence" value="ECO:0007669"/>
    <property type="project" value="InterPro"/>
</dbReference>
<dbReference type="GO" id="GO:0005829">
    <property type="term" value="C:cytosol"/>
    <property type="evidence" value="ECO:0007669"/>
    <property type="project" value="TreeGrafter"/>
</dbReference>
<dbReference type="EMBL" id="JALEMU010000101">
    <property type="protein sequence ID" value="MCI5755921.1"/>
    <property type="molecule type" value="Genomic_DNA"/>
</dbReference>
<evidence type="ECO:0000256" key="4">
    <source>
        <dbReference type="PIRSR" id="PIRSR005902-1"/>
    </source>
</evidence>
<dbReference type="EMBL" id="CBFW010000197">
    <property type="protein sequence ID" value="CDC74098.1"/>
    <property type="molecule type" value="Genomic_DNA"/>
</dbReference>
<reference evidence="6 8" key="2">
    <citation type="submission" date="2022-03" db="EMBL/GenBank/DDBJ databases">
        <title>Metagenome-assembled genomes from swine fecal metagenomes.</title>
        <authorList>
            <person name="Holman D.B."/>
            <person name="Kommadath A."/>
        </authorList>
    </citation>
    <scope>NUCLEOTIDE SEQUENCE [LARGE SCALE GENOMIC DNA]</scope>
    <source>
        <strain evidence="6">SUG147</strain>
    </source>
</reference>